<feature type="transmembrane region" description="Helical" evidence="1">
    <location>
        <begin position="21"/>
        <end position="41"/>
    </location>
</feature>
<proteinExistence type="predicted"/>
<dbReference type="EMBL" id="JAVDRF010000014">
    <property type="protein sequence ID" value="MDR6539114.1"/>
    <property type="molecule type" value="Genomic_DNA"/>
</dbReference>
<keyword evidence="1" id="KW-1133">Transmembrane helix</keyword>
<dbReference type="Proteomes" id="UP001184230">
    <property type="component" value="Unassembled WGS sequence"/>
</dbReference>
<name>A0ABU1NKX9_9BURK</name>
<reference evidence="2 3" key="1">
    <citation type="submission" date="2023-07" db="EMBL/GenBank/DDBJ databases">
        <title>Sorghum-associated microbial communities from plants grown in Nebraska, USA.</title>
        <authorList>
            <person name="Schachtman D."/>
        </authorList>
    </citation>
    <scope>NUCLEOTIDE SEQUENCE [LARGE SCALE GENOMIC DNA]</scope>
    <source>
        <strain evidence="2 3">DS1781</strain>
    </source>
</reference>
<comment type="caution">
    <text evidence="2">The sequence shown here is derived from an EMBL/GenBank/DDBJ whole genome shotgun (WGS) entry which is preliminary data.</text>
</comment>
<keyword evidence="1" id="KW-0812">Transmembrane</keyword>
<organism evidence="2 3">
    <name type="scientific">Variovorax soli</name>
    <dbReference type="NCBI Taxonomy" id="376815"/>
    <lineage>
        <taxon>Bacteria</taxon>
        <taxon>Pseudomonadati</taxon>
        <taxon>Pseudomonadota</taxon>
        <taxon>Betaproteobacteria</taxon>
        <taxon>Burkholderiales</taxon>
        <taxon>Comamonadaceae</taxon>
        <taxon>Variovorax</taxon>
    </lineage>
</organism>
<dbReference type="RefSeq" id="WP_309906561.1">
    <property type="nucleotide sequence ID" value="NZ_JAVDRF010000014.1"/>
</dbReference>
<evidence type="ECO:0000313" key="3">
    <source>
        <dbReference type="Proteomes" id="UP001184230"/>
    </source>
</evidence>
<feature type="transmembrane region" description="Helical" evidence="1">
    <location>
        <begin position="53"/>
        <end position="74"/>
    </location>
</feature>
<keyword evidence="3" id="KW-1185">Reference proteome</keyword>
<accession>A0ABU1NKX9</accession>
<gene>
    <name evidence="2" type="ORF">J2739_004910</name>
</gene>
<evidence type="ECO:0000256" key="1">
    <source>
        <dbReference type="SAM" id="Phobius"/>
    </source>
</evidence>
<keyword evidence="1" id="KW-0472">Membrane</keyword>
<evidence type="ECO:0000313" key="2">
    <source>
        <dbReference type="EMBL" id="MDR6539114.1"/>
    </source>
</evidence>
<sequence length="82" mass="8587">MRAVPPRRELLEPPARAADGAIAGGGVLGVASRTALALPYLPFVAVLGFVPLPAAVVIAMIVLTLAYVAAAEVAKRFFYVRR</sequence>
<protein>
    <submittedName>
        <fullName evidence="2">Uncharacterized protein</fullName>
    </submittedName>
</protein>